<dbReference type="EMBL" id="JASSZA010000021">
    <property type="protein sequence ID" value="KAK2085129.1"/>
    <property type="molecule type" value="Genomic_DNA"/>
</dbReference>
<gene>
    <name evidence="2" type="ORF">P7K49_036429</name>
</gene>
<proteinExistence type="predicted"/>
<sequence length="198" mass="21920">MEVEKAPWGSQWPLESCSRPVTLSIKSCDLRLLAAREAERSRPGGPDYGVVWEELKASIFALASASERHRWEQNHRKRKKPARERLVGGSATGQRECPRRPGSPGLQRAGLPGAHKQLPESLTSEFKMVKRNSWGSRKMPKEKKAKAQVVPSSTVRPSTVTVSRQALALGASARARSLCRVHSAQASTTRLKRDVRPP</sequence>
<protein>
    <submittedName>
        <fullName evidence="2">Uncharacterized protein</fullName>
    </submittedName>
</protein>
<feature type="region of interest" description="Disordered" evidence="1">
    <location>
        <begin position="66"/>
        <end position="158"/>
    </location>
</feature>
<organism evidence="2 3">
    <name type="scientific">Saguinus oedipus</name>
    <name type="common">Cotton-top tamarin</name>
    <name type="synonym">Oedipomidas oedipus</name>
    <dbReference type="NCBI Taxonomy" id="9490"/>
    <lineage>
        <taxon>Eukaryota</taxon>
        <taxon>Metazoa</taxon>
        <taxon>Chordata</taxon>
        <taxon>Craniata</taxon>
        <taxon>Vertebrata</taxon>
        <taxon>Euteleostomi</taxon>
        <taxon>Mammalia</taxon>
        <taxon>Eutheria</taxon>
        <taxon>Euarchontoglires</taxon>
        <taxon>Primates</taxon>
        <taxon>Haplorrhini</taxon>
        <taxon>Platyrrhini</taxon>
        <taxon>Cebidae</taxon>
        <taxon>Callitrichinae</taxon>
        <taxon>Saguinus</taxon>
    </lineage>
</organism>
<evidence type="ECO:0000313" key="3">
    <source>
        <dbReference type="Proteomes" id="UP001266305"/>
    </source>
</evidence>
<keyword evidence="3" id="KW-1185">Reference proteome</keyword>
<feature type="compositionally biased region" description="Low complexity" evidence="1">
    <location>
        <begin position="149"/>
        <end position="158"/>
    </location>
</feature>
<comment type="caution">
    <text evidence="2">The sequence shown here is derived from an EMBL/GenBank/DDBJ whole genome shotgun (WGS) entry which is preliminary data.</text>
</comment>
<name>A0ABQ9TK27_SAGOE</name>
<reference evidence="2 3" key="1">
    <citation type="submission" date="2023-05" db="EMBL/GenBank/DDBJ databases">
        <title>B98-5 Cell Line De Novo Hybrid Assembly: An Optical Mapping Approach.</title>
        <authorList>
            <person name="Kananen K."/>
            <person name="Auerbach J.A."/>
            <person name="Kautto E."/>
            <person name="Blachly J.S."/>
        </authorList>
    </citation>
    <scope>NUCLEOTIDE SEQUENCE [LARGE SCALE GENOMIC DNA]</scope>
    <source>
        <strain evidence="2">B95-8</strain>
        <tissue evidence="2">Cell line</tissue>
    </source>
</reference>
<dbReference type="Proteomes" id="UP001266305">
    <property type="component" value="Unassembled WGS sequence"/>
</dbReference>
<evidence type="ECO:0000256" key="1">
    <source>
        <dbReference type="SAM" id="MobiDB-lite"/>
    </source>
</evidence>
<accession>A0ABQ9TK27</accession>
<evidence type="ECO:0000313" key="2">
    <source>
        <dbReference type="EMBL" id="KAK2085129.1"/>
    </source>
</evidence>